<protein>
    <submittedName>
        <fullName evidence="1">Uncharacterized protein</fullName>
    </submittedName>
</protein>
<sequence length="84" mass="8789">AVPEPFEIVPVVVSARSEAGLREQAGRLAEHLRAHPELEIADVARSLTMRAALENRSVVVAGDRDELLAGLDGLVPGAGPVSGR</sequence>
<keyword evidence="2" id="KW-1185">Reference proteome</keyword>
<dbReference type="Pfam" id="PF22621">
    <property type="entry name" value="CurL-like_PKS_C"/>
    <property type="match status" value="1"/>
</dbReference>
<accession>A0A2W2F929</accession>
<dbReference type="RefSeq" id="WP_158558427.1">
    <property type="nucleotide sequence ID" value="NZ_POUA01000957.1"/>
</dbReference>
<feature type="non-terminal residue" evidence="1">
    <location>
        <position position="84"/>
    </location>
</feature>
<feature type="non-terminal residue" evidence="1">
    <location>
        <position position="1"/>
    </location>
</feature>
<evidence type="ECO:0000313" key="1">
    <source>
        <dbReference type="EMBL" id="PZG12194.1"/>
    </source>
</evidence>
<name>A0A2W2F929_9ACTN</name>
<dbReference type="AlphaFoldDB" id="A0A2W2F929"/>
<evidence type="ECO:0000313" key="2">
    <source>
        <dbReference type="Proteomes" id="UP000248544"/>
    </source>
</evidence>
<comment type="caution">
    <text evidence="1">The sequence shown here is derived from an EMBL/GenBank/DDBJ whole genome shotgun (WGS) entry which is preliminary data.</text>
</comment>
<proteinExistence type="predicted"/>
<organism evidence="1 2">
    <name type="scientific">Spongiactinospora gelatinilytica</name>
    <dbReference type="NCBI Taxonomy" id="2666298"/>
    <lineage>
        <taxon>Bacteria</taxon>
        <taxon>Bacillati</taxon>
        <taxon>Actinomycetota</taxon>
        <taxon>Actinomycetes</taxon>
        <taxon>Streptosporangiales</taxon>
        <taxon>Streptosporangiaceae</taxon>
        <taxon>Spongiactinospora</taxon>
    </lineage>
</organism>
<dbReference type="Gene3D" id="3.30.70.3290">
    <property type="match status" value="1"/>
</dbReference>
<gene>
    <name evidence="1" type="ORF">C1I98_40165</name>
</gene>
<dbReference type="EMBL" id="POUA01000957">
    <property type="protein sequence ID" value="PZG12194.1"/>
    <property type="molecule type" value="Genomic_DNA"/>
</dbReference>
<reference evidence="1 2" key="1">
    <citation type="submission" date="2018-01" db="EMBL/GenBank/DDBJ databases">
        <title>Draft genome sequence of Sphaerisporangium sp. 7K107.</title>
        <authorList>
            <person name="Sahin N."/>
            <person name="Saygin H."/>
            <person name="Ay H."/>
        </authorList>
    </citation>
    <scope>NUCLEOTIDE SEQUENCE [LARGE SCALE GENOMIC DNA]</scope>
    <source>
        <strain evidence="1 2">7K107</strain>
    </source>
</reference>
<dbReference type="Proteomes" id="UP000248544">
    <property type="component" value="Unassembled WGS sequence"/>
</dbReference>